<organism evidence="2 3">
    <name type="scientific">Rhipicephalus microplus</name>
    <name type="common">Cattle tick</name>
    <name type="synonym">Boophilus microplus</name>
    <dbReference type="NCBI Taxonomy" id="6941"/>
    <lineage>
        <taxon>Eukaryota</taxon>
        <taxon>Metazoa</taxon>
        <taxon>Ecdysozoa</taxon>
        <taxon>Arthropoda</taxon>
        <taxon>Chelicerata</taxon>
        <taxon>Arachnida</taxon>
        <taxon>Acari</taxon>
        <taxon>Parasitiformes</taxon>
        <taxon>Ixodida</taxon>
        <taxon>Ixodoidea</taxon>
        <taxon>Ixodidae</taxon>
        <taxon>Rhipicephalinae</taxon>
        <taxon>Rhipicephalus</taxon>
        <taxon>Boophilus</taxon>
    </lineage>
</organism>
<sequence length="524" mass="55543">MAASRATHEVSPEAASTPAAGSVSETPRSRFSEEGDSILARLADPSSSEVTGSVQGPIPTVGAAESGTVRPIPTNETDQEEDVRSSVSENTAVATGLRTDLGSRVMARVQELEEDLSKFCADPSNRITVTCRNYILGRVFELARLCSDLRADAAAERAVVSSLQGQLVEARRETASMQRRVAVAERPAVGDVLSGVAGAFRSGASALAVPGGQVDNVGAKGKDAPLEAGHGMSYAAALGSGTRPGAQGSSRNGPAGLQATTTQGAGLRQDYVAFLTPVGSTDAPAREVVRILKSNIDPVAKGIRDVTLRHARYGVTVFSHTQQSLINMRNAIEENTITRNAITVRVPNKRNPHVRFSGVDPEITTQDFVRLLSERNPNLQLDEETCKVRVSFRERTGMMAHVVEVDPEAFKRIMSSSRISIGWTVVRAWEDVHVPTCTFCASYGHGRSSCPVSNDAARATCMRCATEGRTGRDCTVREGDAAVKCAACHRAGLSSAGHPAGHPQCPLLMGKVARLRARTNYGGA</sequence>
<keyword evidence="3" id="KW-1185">Reference proteome</keyword>
<feature type="region of interest" description="Disordered" evidence="1">
    <location>
        <begin position="237"/>
        <end position="262"/>
    </location>
</feature>
<accession>A0A9J6ER72</accession>
<evidence type="ECO:0008006" key="4">
    <source>
        <dbReference type="Google" id="ProtNLM"/>
    </source>
</evidence>
<evidence type="ECO:0000313" key="2">
    <source>
        <dbReference type="EMBL" id="KAH8036679.1"/>
    </source>
</evidence>
<dbReference type="EMBL" id="JABSTU010000002">
    <property type="protein sequence ID" value="KAH8036679.1"/>
    <property type="molecule type" value="Genomic_DNA"/>
</dbReference>
<evidence type="ECO:0000256" key="1">
    <source>
        <dbReference type="SAM" id="MobiDB-lite"/>
    </source>
</evidence>
<comment type="caution">
    <text evidence="2">The sequence shown here is derived from an EMBL/GenBank/DDBJ whole genome shotgun (WGS) entry which is preliminary data.</text>
</comment>
<dbReference type="Proteomes" id="UP000821866">
    <property type="component" value="Chromosome 10"/>
</dbReference>
<name>A0A9J6ER72_RHIMP</name>
<reference evidence="2" key="1">
    <citation type="journal article" date="2020" name="Cell">
        <title>Large-Scale Comparative Analyses of Tick Genomes Elucidate Their Genetic Diversity and Vector Capacities.</title>
        <authorList>
            <consortium name="Tick Genome and Microbiome Consortium (TIGMIC)"/>
            <person name="Jia N."/>
            <person name="Wang J."/>
            <person name="Shi W."/>
            <person name="Du L."/>
            <person name="Sun Y."/>
            <person name="Zhan W."/>
            <person name="Jiang J.F."/>
            <person name="Wang Q."/>
            <person name="Zhang B."/>
            <person name="Ji P."/>
            <person name="Bell-Sakyi L."/>
            <person name="Cui X.M."/>
            <person name="Yuan T.T."/>
            <person name="Jiang B.G."/>
            <person name="Yang W.F."/>
            <person name="Lam T.T."/>
            <person name="Chang Q.C."/>
            <person name="Ding S.J."/>
            <person name="Wang X.J."/>
            <person name="Zhu J.G."/>
            <person name="Ruan X.D."/>
            <person name="Zhao L."/>
            <person name="Wei J.T."/>
            <person name="Ye R.Z."/>
            <person name="Que T.C."/>
            <person name="Du C.H."/>
            <person name="Zhou Y.H."/>
            <person name="Cheng J.X."/>
            <person name="Dai P.F."/>
            <person name="Guo W.B."/>
            <person name="Han X.H."/>
            <person name="Huang E.J."/>
            <person name="Li L.F."/>
            <person name="Wei W."/>
            <person name="Gao Y.C."/>
            <person name="Liu J.Z."/>
            <person name="Shao H.Z."/>
            <person name="Wang X."/>
            <person name="Wang C.C."/>
            <person name="Yang T.C."/>
            <person name="Huo Q.B."/>
            <person name="Li W."/>
            <person name="Chen H.Y."/>
            <person name="Chen S.E."/>
            <person name="Zhou L.G."/>
            <person name="Ni X.B."/>
            <person name="Tian J.H."/>
            <person name="Sheng Y."/>
            <person name="Liu T."/>
            <person name="Pan Y.S."/>
            <person name="Xia L.Y."/>
            <person name="Li J."/>
            <person name="Zhao F."/>
            <person name="Cao W.C."/>
        </authorList>
    </citation>
    <scope>NUCLEOTIDE SEQUENCE</scope>
    <source>
        <strain evidence="2">Rmic-2018</strain>
    </source>
</reference>
<evidence type="ECO:0000313" key="3">
    <source>
        <dbReference type="Proteomes" id="UP000821866"/>
    </source>
</evidence>
<feature type="compositionally biased region" description="Basic and acidic residues" evidence="1">
    <location>
        <begin position="1"/>
        <end position="11"/>
    </location>
</feature>
<feature type="region of interest" description="Disordered" evidence="1">
    <location>
        <begin position="1"/>
        <end position="91"/>
    </location>
</feature>
<gene>
    <name evidence="2" type="ORF">HPB51_003931</name>
</gene>
<dbReference type="AlphaFoldDB" id="A0A9J6ER72"/>
<protein>
    <recommendedName>
        <fullName evidence="4">Gag-like protein</fullName>
    </recommendedName>
</protein>
<proteinExistence type="predicted"/>
<reference evidence="2" key="2">
    <citation type="submission" date="2021-09" db="EMBL/GenBank/DDBJ databases">
        <authorList>
            <person name="Jia N."/>
            <person name="Wang J."/>
            <person name="Shi W."/>
            <person name="Du L."/>
            <person name="Sun Y."/>
            <person name="Zhan W."/>
            <person name="Jiang J."/>
            <person name="Wang Q."/>
            <person name="Zhang B."/>
            <person name="Ji P."/>
            <person name="Sakyi L.B."/>
            <person name="Cui X."/>
            <person name="Yuan T."/>
            <person name="Jiang B."/>
            <person name="Yang W."/>
            <person name="Lam T.T.-Y."/>
            <person name="Chang Q."/>
            <person name="Ding S."/>
            <person name="Wang X."/>
            <person name="Zhu J."/>
            <person name="Ruan X."/>
            <person name="Zhao L."/>
            <person name="Wei J."/>
            <person name="Que T."/>
            <person name="Du C."/>
            <person name="Cheng J."/>
            <person name="Dai P."/>
            <person name="Han X."/>
            <person name="Huang E."/>
            <person name="Gao Y."/>
            <person name="Liu J."/>
            <person name="Shao H."/>
            <person name="Ye R."/>
            <person name="Li L."/>
            <person name="Wei W."/>
            <person name="Wang X."/>
            <person name="Wang C."/>
            <person name="Huo Q."/>
            <person name="Li W."/>
            <person name="Guo W."/>
            <person name="Chen H."/>
            <person name="Chen S."/>
            <person name="Zhou L."/>
            <person name="Zhou L."/>
            <person name="Ni X."/>
            <person name="Tian J."/>
            <person name="Zhou Y."/>
            <person name="Sheng Y."/>
            <person name="Liu T."/>
            <person name="Pan Y."/>
            <person name="Xia L."/>
            <person name="Li J."/>
            <person name="Zhao F."/>
            <person name="Cao W."/>
        </authorList>
    </citation>
    <scope>NUCLEOTIDE SEQUENCE</scope>
    <source>
        <strain evidence="2">Rmic-2018</strain>
        <tissue evidence="2">Larvae</tissue>
    </source>
</reference>
<feature type="compositionally biased region" description="Polar residues" evidence="1">
    <location>
        <begin position="247"/>
        <end position="262"/>
    </location>
</feature>
<feature type="compositionally biased region" description="Polar residues" evidence="1">
    <location>
        <begin position="45"/>
        <end position="54"/>
    </location>
</feature>